<protein>
    <submittedName>
        <fullName evidence="2">Uncharacterized protein</fullName>
    </submittedName>
</protein>
<proteinExistence type="predicted"/>
<comment type="caution">
    <text evidence="2">The sequence shown here is derived from an EMBL/GenBank/DDBJ whole genome shotgun (WGS) entry which is preliminary data.</text>
</comment>
<feature type="region of interest" description="Disordered" evidence="1">
    <location>
        <begin position="1"/>
        <end position="37"/>
    </location>
</feature>
<accession>A0A426ZZ01</accession>
<organism evidence="2 3">
    <name type="scientific">Ensete ventricosum</name>
    <name type="common">Abyssinian banana</name>
    <name type="synonym">Musa ensete</name>
    <dbReference type="NCBI Taxonomy" id="4639"/>
    <lineage>
        <taxon>Eukaryota</taxon>
        <taxon>Viridiplantae</taxon>
        <taxon>Streptophyta</taxon>
        <taxon>Embryophyta</taxon>
        <taxon>Tracheophyta</taxon>
        <taxon>Spermatophyta</taxon>
        <taxon>Magnoliopsida</taxon>
        <taxon>Liliopsida</taxon>
        <taxon>Zingiberales</taxon>
        <taxon>Musaceae</taxon>
        <taxon>Ensete</taxon>
    </lineage>
</organism>
<reference evidence="2 3" key="1">
    <citation type="journal article" date="2014" name="Agronomy (Basel)">
        <title>A Draft Genome Sequence for Ensete ventricosum, the Drought-Tolerant Tree Against Hunger.</title>
        <authorList>
            <person name="Harrison J."/>
            <person name="Moore K.A."/>
            <person name="Paszkiewicz K."/>
            <person name="Jones T."/>
            <person name="Grant M."/>
            <person name="Ambacheew D."/>
            <person name="Muzemil S."/>
            <person name="Studholme D.J."/>
        </authorList>
    </citation>
    <scope>NUCLEOTIDE SEQUENCE [LARGE SCALE GENOMIC DNA]</scope>
</reference>
<evidence type="ECO:0000256" key="1">
    <source>
        <dbReference type="SAM" id="MobiDB-lite"/>
    </source>
</evidence>
<dbReference type="EMBL" id="AMZH03004440">
    <property type="protein sequence ID" value="RRT69162.1"/>
    <property type="molecule type" value="Genomic_DNA"/>
</dbReference>
<evidence type="ECO:0000313" key="3">
    <source>
        <dbReference type="Proteomes" id="UP000287651"/>
    </source>
</evidence>
<dbReference type="AlphaFoldDB" id="A0A426ZZ01"/>
<name>A0A426ZZ01_ENSVE</name>
<sequence>MEYVGSSPRVSGAYQVMQGSSSEEDRDSPEDYRGLGGWTAHTQESRHFRWLTRLGFDLHPKGINSGRQYTSRRRTQEVVALGRSKDDVVGNSLGVHRELTESTESLLGWRNEVPRKKTETYRKIVEGSRKACRELKRYSAFFCQESIDDKEDISWPTVCLTEEELQVAHILYRLPETILNFDLYLHRITSPSLPDYLRWGTRRRCSISDDPPPPLPPLALLLLYSPSQQRANRVVSCCFPTVAAYLPREPLRATVRSFQPPALLLRLCSGSFPGSLLFLRSGSFPGSLR</sequence>
<gene>
    <name evidence="2" type="ORF">B296_00030537</name>
</gene>
<dbReference type="Proteomes" id="UP000287651">
    <property type="component" value="Unassembled WGS sequence"/>
</dbReference>
<evidence type="ECO:0000313" key="2">
    <source>
        <dbReference type="EMBL" id="RRT69162.1"/>
    </source>
</evidence>